<comment type="caution">
    <text evidence="1">The sequence shown here is derived from an EMBL/GenBank/DDBJ whole genome shotgun (WGS) entry which is preliminary data.</text>
</comment>
<dbReference type="OrthoDB" id="4628830at2"/>
<dbReference type="RefSeq" id="WP_150408347.1">
    <property type="nucleotide sequence ID" value="NZ_VXLC01000051.1"/>
</dbReference>
<dbReference type="EMBL" id="VXLC01000051">
    <property type="protein sequence ID" value="KAA8877337.1"/>
    <property type="molecule type" value="Genomic_DNA"/>
</dbReference>
<accession>A0A5N0DJV3</accession>
<gene>
    <name evidence="1" type="ORF">F3087_45015</name>
</gene>
<reference evidence="1 2" key="1">
    <citation type="submission" date="2019-09" db="EMBL/GenBank/DDBJ databases">
        <authorList>
            <person name="Wang X."/>
        </authorList>
    </citation>
    <scope>NUCLEOTIDE SEQUENCE [LARGE SCALE GENOMIC DNA]</scope>
    <source>
        <strain evidence="1 2">CICC 11023</strain>
    </source>
</reference>
<protein>
    <recommendedName>
        <fullName evidence="3">ESX-1 secretion-associated protein</fullName>
    </recommendedName>
</protein>
<sequence length="106" mass="11470">MATFKADLETLGKLGTTLHDLAREAEGTKPKRVAAVSPHEQLQSTAAGLLLESEQLLGVLIPTIKERLGETGDVMANVARQYKDTDESNADSILDVYRKSTGDWTA</sequence>
<dbReference type="AlphaFoldDB" id="A0A5N0DJV3"/>
<evidence type="ECO:0000313" key="2">
    <source>
        <dbReference type="Proteomes" id="UP000323876"/>
    </source>
</evidence>
<evidence type="ECO:0000313" key="1">
    <source>
        <dbReference type="EMBL" id="KAA8877337.1"/>
    </source>
</evidence>
<name>A0A5N0DJV3_9NOCA</name>
<proteinExistence type="predicted"/>
<keyword evidence="2" id="KW-1185">Reference proteome</keyword>
<organism evidence="1 2">
    <name type="scientific">Nocardia colli</name>
    <dbReference type="NCBI Taxonomy" id="2545717"/>
    <lineage>
        <taxon>Bacteria</taxon>
        <taxon>Bacillati</taxon>
        <taxon>Actinomycetota</taxon>
        <taxon>Actinomycetes</taxon>
        <taxon>Mycobacteriales</taxon>
        <taxon>Nocardiaceae</taxon>
        <taxon>Nocardia</taxon>
    </lineage>
</organism>
<dbReference type="Proteomes" id="UP000323876">
    <property type="component" value="Unassembled WGS sequence"/>
</dbReference>
<evidence type="ECO:0008006" key="3">
    <source>
        <dbReference type="Google" id="ProtNLM"/>
    </source>
</evidence>